<dbReference type="AlphaFoldDB" id="A0AAD9KDC0"/>
<keyword evidence="6 11" id="KW-0106">Calcium</keyword>
<proteinExistence type="predicted"/>
<feature type="region of interest" description="Disordered" evidence="12">
    <location>
        <begin position="935"/>
        <end position="954"/>
    </location>
</feature>
<dbReference type="PRINTS" id="PR00205">
    <property type="entry name" value="CADHERIN"/>
</dbReference>
<feature type="domain" description="Cadherin" evidence="15">
    <location>
        <begin position="712"/>
        <end position="808"/>
    </location>
</feature>
<evidence type="ECO:0000256" key="9">
    <source>
        <dbReference type="ARBA" id="ARBA00023136"/>
    </source>
</evidence>
<evidence type="ECO:0000256" key="5">
    <source>
        <dbReference type="ARBA" id="ARBA00022737"/>
    </source>
</evidence>
<dbReference type="SMART" id="SM00112">
    <property type="entry name" value="CA"/>
    <property type="match status" value="7"/>
</dbReference>
<feature type="domain" description="Cadherin" evidence="15">
    <location>
        <begin position="39"/>
        <end position="139"/>
    </location>
</feature>
<keyword evidence="2" id="KW-1003">Cell membrane</keyword>
<evidence type="ECO:0000313" key="16">
    <source>
        <dbReference type="EMBL" id="KAK2169067.1"/>
    </source>
</evidence>
<evidence type="ECO:0000256" key="11">
    <source>
        <dbReference type="PROSITE-ProRule" id="PRU00043"/>
    </source>
</evidence>
<evidence type="ECO:0000256" key="12">
    <source>
        <dbReference type="SAM" id="MobiDB-lite"/>
    </source>
</evidence>
<feature type="domain" description="Cadherin" evidence="15">
    <location>
        <begin position="385"/>
        <end position="483"/>
    </location>
</feature>
<dbReference type="GO" id="GO:0007156">
    <property type="term" value="P:homophilic cell adhesion via plasma membrane adhesion molecules"/>
    <property type="evidence" value="ECO:0007669"/>
    <property type="project" value="InterPro"/>
</dbReference>
<dbReference type="Proteomes" id="UP001208570">
    <property type="component" value="Unassembled WGS sequence"/>
</dbReference>
<dbReference type="FunFam" id="2.60.40.60:FF:000020">
    <property type="entry name" value="Dachsous cadherin-related 1b"/>
    <property type="match status" value="3"/>
</dbReference>
<keyword evidence="17" id="KW-1185">Reference proteome</keyword>
<dbReference type="FunFam" id="2.60.40.60:FF:000004">
    <property type="entry name" value="Protocadherin 1 gamma 2"/>
    <property type="match status" value="1"/>
</dbReference>
<dbReference type="InterPro" id="IPR020894">
    <property type="entry name" value="Cadherin_CS"/>
</dbReference>
<evidence type="ECO:0000256" key="13">
    <source>
        <dbReference type="SAM" id="Phobius"/>
    </source>
</evidence>
<dbReference type="GO" id="GO:0005509">
    <property type="term" value="F:calcium ion binding"/>
    <property type="evidence" value="ECO:0007669"/>
    <property type="project" value="UniProtKB-UniRule"/>
</dbReference>
<dbReference type="InterPro" id="IPR050174">
    <property type="entry name" value="Protocadherin/Cadherin-CA"/>
</dbReference>
<feature type="compositionally biased region" description="Polar residues" evidence="12">
    <location>
        <begin position="942"/>
        <end position="954"/>
    </location>
</feature>
<evidence type="ECO:0000256" key="2">
    <source>
        <dbReference type="ARBA" id="ARBA00022475"/>
    </source>
</evidence>
<keyword evidence="7" id="KW-0130">Cell adhesion</keyword>
<evidence type="ECO:0000256" key="1">
    <source>
        <dbReference type="ARBA" id="ARBA00004251"/>
    </source>
</evidence>
<dbReference type="InterPro" id="IPR002126">
    <property type="entry name" value="Cadherin-like_dom"/>
</dbReference>
<feature type="transmembrane region" description="Helical" evidence="13">
    <location>
        <begin position="830"/>
        <end position="852"/>
    </location>
</feature>
<feature type="domain" description="Cadherin" evidence="15">
    <location>
        <begin position="250"/>
        <end position="365"/>
    </location>
</feature>
<evidence type="ECO:0000256" key="6">
    <source>
        <dbReference type="ARBA" id="ARBA00022837"/>
    </source>
</evidence>
<dbReference type="Pfam" id="PF00028">
    <property type="entry name" value="Cadherin"/>
    <property type="match status" value="6"/>
</dbReference>
<keyword evidence="4 14" id="KW-0732">Signal</keyword>
<dbReference type="FunFam" id="2.60.40.60:FF:000007">
    <property type="entry name" value="Protocadherin alpha 2"/>
    <property type="match status" value="1"/>
</dbReference>
<dbReference type="CDD" id="cd11304">
    <property type="entry name" value="Cadherin_repeat"/>
    <property type="match status" value="7"/>
</dbReference>
<comment type="subcellular location">
    <subcellularLocation>
        <location evidence="1">Cell membrane</location>
        <topology evidence="1">Single-pass type I membrane protein</topology>
    </subcellularLocation>
</comment>
<keyword evidence="9 13" id="KW-0472">Membrane</keyword>
<evidence type="ECO:0000259" key="15">
    <source>
        <dbReference type="PROSITE" id="PS50268"/>
    </source>
</evidence>
<evidence type="ECO:0000256" key="7">
    <source>
        <dbReference type="ARBA" id="ARBA00022889"/>
    </source>
</evidence>
<dbReference type="PROSITE" id="PS00232">
    <property type="entry name" value="CADHERIN_1"/>
    <property type="match status" value="3"/>
</dbReference>
<dbReference type="EMBL" id="JAODUP010000012">
    <property type="protein sequence ID" value="KAK2169067.1"/>
    <property type="molecule type" value="Genomic_DNA"/>
</dbReference>
<organism evidence="16 17">
    <name type="scientific">Paralvinella palmiformis</name>
    <dbReference type="NCBI Taxonomy" id="53620"/>
    <lineage>
        <taxon>Eukaryota</taxon>
        <taxon>Metazoa</taxon>
        <taxon>Spiralia</taxon>
        <taxon>Lophotrochozoa</taxon>
        <taxon>Annelida</taxon>
        <taxon>Polychaeta</taxon>
        <taxon>Sedentaria</taxon>
        <taxon>Canalipalpata</taxon>
        <taxon>Terebellida</taxon>
        <taxon>Terebelliformia</taxon>
        <taxon>Alvinellidae</taxon>
        <taxon>Paralvinella</taxon>
    </lineage>
</organism>
<evidence type="ECO:0000256" key="10">
    <source>
        <dbReference type="ARBA" id="ARBA00023180"/>
    </source>
</evidence>
<keyword evidence="5" id="KW-0677">Repeat</keyword>
<keyword evidence="8 13" id="KW-1133">Transmembrane helix</keyword>
<dbReference type="FunFam" id="2.60.40.60:FF:000036">
    <property type="entry name" value="Protocadherin 9"/>
    <property type="match status" value="1"/>
</dbReference>
<accession>A0AAD9KDC0</accession>
<evidence type="ECO:0000256" key="3">
    <source>
        <dbReference type="ARBA" id="ARBA00022692"/>
    </source>
</evidence>
<dbReference type="InterPro" id="IPR013164">
    <property type="entry name" value="Cadherin_N"/>
</dbReference>
<dbReference type="PANTHER" id="PTHR24028:SF146">
    <property type="entry name" value="CADHERIN 96CB, ISOFORM D-RELATED"/>
    <property type="match status" value="1"/>
</dbReference>
<dbReference type="Pfam" id="PF08266">
    <property type="entry name" value="Cadherin_2"/>
    <property type="match status" value="1"/>
</dbReference>
<gene>
    <name evidence="16" type="ORF">LSH36_12g06007</name>
</gene>
<feature type="signal peptide" evidence="14">
    <location>
        <begin position="1"/>
        <end position="25"/>
    </location>
</feature>
<dbReference type="Gene3D" id="2.60.40.60">
    <property type="entry name" value="Cadherins"/>
    <property type="match status" value="7"/>
</dbReference>
<reference evidence="16" key="1">
    <citation type="journal article" date="2023" name="Mol. Biol. Evol.">
        <title>Third-Generation Sequencing Reveals the Adaptive Role of the Epigenome in Three Deep-Sea Polychaetes.</title>
        <authorList>
            <person name="Perez M."/>
            <person name="Aroh O."/>
            <person name="Sun Y."/>
            <person name="Lan Y."/>
            <person name="Juniper S.K."/>
            <person name="Young C.R."/>
            <person name="Angers B."/>
            <person name="Qian P.Y."/>
        </authorList>
    </citation>
    <scope>NUCLEOTIDE SEQUENCE</scope>
    <source>
        <strain evidence="16">P08H-3</strain>
    </source>
</reference>
<dbReference type="GO" id="GO:0005886">
    <property type="term" value="C:plasma membrane"/>
    <property type="evidence" value="ECO:0007669"/>
    <property type="project" value="UniProtKB-SubCell"/>
</dbReference>
<comment type="caution">
    <text evidence="16">The sequence shown here is derived from an EMBL/GenBank/DDBJ whole genome shotgun (WGS) entry which is preliminary data.</text>
</comment>
<feature type="domain" description="Cadherin" evidence="15">
    <location>
        <begin position="484"/>
        <end position="587"/>
    </location>
</feature>
<evidence type="ECO:0000256" key="4">
    <source>
        <dbReference type="ARBA" id="ARBA00022729"/>
    </source>
</evidence>
<dbReference type="InterPro" id="IPR015919">
    <property type="entry name" value="Cadherin-like_sf"/>
</dbReference>
<evidence type="ECO:0000256" key="14">
    <source>
        <dbReference type="SAM" id="SignalP"/>
    </source>
</evidence>
<protein>
    <recommendedName>
        <fullName evidence="15">Cadherin domain-containing protein</fullName>
    </recommendedName>
</protein>
<feature type="domain" description="Cadherin" evidence="15">
    <location>
        <begin position="588"/>
        <end position="694"/>
    </location>
</feature>
<dbReference type="PANTHER" id="PTHR24028">
    <property type="entry name" value="CADHERIN-87A"/>
    <property type="match status" value="1"/>
</dbReference>
<dbReference type="SUPFAM" id="SSF49313">
    <property type="entry name" value="Cadherin-like"/>
    <property type="match status" value="7"/>
</dbReference>
<dbReference type="PROSITE" id="PS50268">
    <property type="entry name" value="CADHERIN_2"/>
    <property type="match status" value="7"/>
</dbReference>
<evidence type="ECO:0000256" key="8">
    <source>
        <dbReference type="ARBA" id="ARBA00022989"/>
    </source>
</evidence>
<keyword evidence="10" id="KW-0325">Glycoprotein</keyword>
<sequence length="1084" mass="119642">MAKLIKYSYLVAVFWMLALNTYVHSESSLTAHYSVVEGIREHTIIGDVISDSGLGTSVDSNTIRLLRFAILKGERDQFTVDRQTGYIRANSTLDRDVVCPGKEKCQISLDVAVVQPVDHFQIIQITIDILDLNDNAPMFPEKVHQIRVSESTNPGVKFVIPAAQDPDSVSNGIQSYRLDTNTSAFSLNVNAERGGMVDLELILMESLDREQRPTYQMYVVATDGGQPPSSGSMQIVINVIDANDNPPTFIPDHYDVTVREDVGLDTVLLTVHAEDADVGVNSHVLYTFVDHPECLIGPERDPDGRCQFAINTNSGDIVLKEALDFEKEANYLLLVRAMDQGPDGVPTFAKVTLRVLDVNDMAPVISVSGLVRDDPEDDDIGSGYAEVDENQPSGSFVAYVSVEDKDGGDSGVVKCMINHETTFTMTKVYDNQYKIVTNLRLDREMTSQYDVRIFCQDDGDPILSSEYLLLVIVKDVNDNSPVFTRTVYTTELIENNSLNATLLRVRARDADIGPNADVTYYVHSSYRSVFRIGEQSGLVRPNVVFDREQLQLVEARILAVDRGTPSRTGTATIRVAIGDANDCAPQFRNQLYTFGTYENQPHGTVIGTVQAVDKDTEPFAKFTFSLQNFDVSSYLPFVIDRYTGQITTTRVLDREQQATYYLLATATDTNDPELRSTTNVTVYVADKNDNPPVITFPGSAGDSVVLHRIPDGSTIVTKVVASDLDLGENARIRYTIIHGNDWHLWRIDENTGAVLYVGGTAPLPTREHLLVVVAKDCGDPELSNTAKLTIIFNITNEEAALNNHLPGMADIAPQEATNPGGIGPELQFRIILILAVITTFIVLVLVTIIIILRRRQLNEKRRTNNKTLGTHTVVPDQDQTYLFVNNNQDSVSPSGFIKGVCNNDDPDTLLQIAPGVDGTSEYDAAEFEPITRSILADRGNTGPPTTSHPLSNGEISAGTRLRSVFEGATVVCLVYTHWILARGAVPARRRHAEHEQSGNKWLERGIRIPHRLLAHKNYDLNGTLQPTTIIAAPPAVGRCPYTVSAVAVFLSDFRPESREMLTSSKPGGHYDVFSELLDSEPYNL</sequence>
<evidence type="ECO:0000313" key="17">
    <source>
        <dbReference type="Proteomes" id="UP001208570"/>
    </source>
</evidence>
<feature type="chain" id="PRO_5042254027" description="Cadherin domain-containing protein" evidence="14">
    <location>
        <begin position="26"/>
        <end position="1084"/>
    </location>
</feature>
<feature type="domain" description="Cadherin" evidence="15">
    <location>
        <begin position="140"/>
        <end position="249"/>
    </location>
</feature>
<keyword evidence="3 13" id="KW-0812">Transmembrane</keyword>
<name>A0AAD9KDC0_9ANNE</name>